<accession>A0A1R3HD15</accession>
<evidence type="ECO:0000313" key="1">
    <source>
        <dbReference type="EMBL" id="OMO68237.1"/>
    </source>
</evidence>
<protein>
    <submittedName>
        <fullName evidence="1">Uncharacterized protein</fullName>
    </submittedName>
</protein>
<dbReference type="EMBL" id="AWWV01012223">
    <property type="protein sequence ID" value="OMO68237.1"/>
    <property type="molecule type" value="Genomic_DNA"/>
</dbReference>
<sequence>MDQVAIDFVAAIMSRSPVFDMT</sequence>
<keyword evidence="2" id="KW-1185">Reference proteome</keyword>
<organism evidence="1 2">
    <name type="scientific">Corchorus capsularis</name>
    <name type="common">Jute</name>
    <dbReference type="NCBI Taxonomy" id="210143"/>
    <lineage>
        <taxon>Eukaryota</taxon>
        <taxon>Viridiplantae</taxon>
        <taxon>Streptophyta</taxon>
        <taxon>Embryophyta</taxon>
        <taxon>Tracheophyta</taxon>
        <taxon>Spermatophyta</taxon>
        <taxon>Magnoliopsida</taxon>
        <taxon>eudicotyledons</taxon>
        <taxon>Gunneridae</taxon>
        <taxon>Pentapetalae</taxon>
        <taxon>rosids</taxon>
        <taxon>malvids</taxon>
        <taxon>Malvales</taxon>
        <taxon>Malvaceae</taxon>
        <taxon>Grewioideae</taxon>
        <taxon>Apeibeae</taxon>
        <taxon>Corchorus</taxon>
    </lineage>
</organism>
<name>A0A1R3HD15_COCAP</name>
<reference evidence="1 2" key="1">
    <citation type="submission" date="2013-09" db="EMBL/GenBank/DDBJ databases">
        <title>Corchorus capsularis genome sequencing.</title>
        <authorList>
            <person name="Alam M."/>
            <person name="Haque M.S."/>
            <person name="Islam M.S."/>
            <person name="Emdad E.M."/>
            <person name="Islam M.M."/>
            <person name="Ahmed B."/>
            <person name="Halim A."/>
            <person name="Hossen Q.M.M."/>
            <person name="Hossain M.Z."/>
            <person name="Ahmed R."/>
            <person name="Khan M.M."/>
            <person name="Islam R."/>
            <person name="Rashid M.M."/>
            <person name="Khan S.A."/>
            <person name="Rahman M.S."/>
            <person name="Alam M."/>
        </authorList>
    </citation>
    <scope>NUCLEOTIDE SEQUENCE [LARGE SCALE GENOMIC DNA]</scope>
    <source>
        <strain evidence="2">cv. CVL-1</strain>
        <tissue evidence="1">Whole seedling</tissue>
    </source>
</reference>
<dbReference type="AlphaFoldDB" id="A0A1R3HD15"/>
<dbReference type="Gramene" id="OMO68237">
    <property type="protein sequence ID" value="OMO68237"/>
    <property type="gene ID" value="CCACVL1_20023"/>
</dbReference>
<proteinExistence type="predicted"/>
<comment type="caution">
    <text evidence="1">The sequence shown here is derived from an EMBL/GenBank/DDBJ whole genome shotgun (WGS) entry which is preliminary data.</text>
</comment>
<dbReference type="Proteomes" id="UP000188268">
    <property type="component" value="Unassembled WGS sequence"/>
</dbReference>
<evidence type="ECO:0000313" key="2">
    <source>
        <dbReference type="Proteomes" id="UP000188268"/>
    </source>
</evidence>
<gene>
    <name evidence="1" type="ORF">CCACVL1_20023</name>
</gene>